<dbReference type="RefSeq" id="WP_023593974.1">
    <property type="nucleotide sequence ID" value="NC_023018.2"/>
</dbReference>
<dbReference type="KEGG" id="ppnm:LV28_11920"/>
<gene>
    <name evidence="2" type="ORF">NCTC13160_02343</name>
    <name evidence="3" type="ORF">PPN31119_02047</name>
</gene>
<feature type="transmembrane region" description="Helical" evidence="1">
    <location>
        <begin position="362"/>
        <end position="387"/>
    </location>
</feature>
<dbReference type="GeneID" id="57200845"/>
<dbReference type="GO" id="GO:0016301">
    <property type="term" value="F:kinase activity"/>
    <property type="evidence" value="ECO:0007669"/>
    <property type="project" value="UniProtKB-KW"/>
</dbReference>
<sequence length="459" mass="51401">MAGIGFELRKILRRDTLTSTLAAYGYAGVISAGPLILSILGILLIGMMSLAVVQPPGLIVQFQVSVTYLIAFSLVVTGVLQLSFTRFLSDRLFERRPDLVLPNYNAVSLVTTVGTGLIGLILALTAFRDQSTGYRLLMLAGFVIVSNIWIGVLFLTSVKQYRAILAIFFVGYGVTVVSAVLLNRHGLEGLLGGFVIGHLILLLGMGCLIHRNYRTDEYLLWQVFDRRFSYPSLMFVGLLFNLGIWLDKFMFWFYPVTGQDVIGPLRASVIYDLPVFISYLCVIPGMAVFLLRIETDFVEYYDQFYNAVRTGGTLKYIEESRDMMVRSVRTGLYEILKIQAVVTLLIFAFGDHLLRLIGISVLYLPLLHIDVISASLQVLFLGILNIFFYLDRRLTVLALTFAMVVANGVFTWGTLMLGPNTYGYGFALALAVVVIVAMQLLDRRLDALEYETYMLQNQH</sequence>
<feature type="transmembrane region" description="Helical" evidence="1">
    <location>
        <begin position="163"/>
        <end position="183"/>
    </location>
</feature>
<dbReference type="STRING" id="93220.A6P55_09230"/>
<evidence type="ECO:0000313" key="3">
    <source>
        <dbReference type="EMBL" id="VVE65853.1"/>
    </source>
</evidence>
<feature type="transmembrane region" description="Helical" evidence="1">
    <location>
        <begin position="21"/>
        <end position="46"/>
    </location>
</feature>
<dbReference type="Pfam" id="PF16933">
    <property type="entry name" value="PelG"/>
    <property type="match status" value="1"/>
</dbReference>
<dbReference type="EMBL" id="CABPSO010000005">
    <property type="protein sequence ID" value="VVE65853.1"/>
    <property type="molecule type" value="Genomic_DNA"/>
</dbReference>
<keyword evidence="1" id="KW-1133">Transmembrane helix</keyword>
<reference evidence="2 4" key="1">
    <citation type="submission" date="2018-06" db="EMBL/GenBank/DDBJ databases">
        <authorList>
            <consortium name="Pathogen Informatics"/>
            <person name="Doyle S."/>
        </authorList>
    </citation>
    <scope>NUCLEOTIDE SEQUENCE [LARGE SCALE GENOMIC DNA]</scope>
    <source>
        <strain evidence="2 4">NCTC13160</strain>
    </source>
</reference>
<keyword evidence="1" id="KW-0812">Transmembrane</keyword>
<dbReference type="Proteomes" id="UP000361468">
    <property type="component" value="Unassembled WGS sequence"/>
</dbReference>
<evidence type="ECO:0000313" key="2">
    <source>
        <dbReference type="EMBL" id="SUA78100.1"/>
    </source>
</evidence>
<organism evidence="2 4">
    <name type="scientific">Pandoraea pnomenusa</name>
    <dbReference type="NCBI Taxonomy" id="93220"/>
    <lineage>
        <taxon>Bacteria</taxon>
        <taxon>Pseudomonadati</taxon>
        <taxon>Pseudomonadota</taxon>
        <taxon>Betaproteobacteria</taxon>
        <taxon>Burkholderiales</taxon>
        <taxon>Burkholderiaceae</taxon>
        <taxon>Pandoraea</taxon>
    </lineage>
</organism>
<evidence type="ECO:0000313" key="5">
    <source>
        <dbReference type="Proteomes" id="UP000361468"/>
    </source>
</evidence>
<evidence type="ECO:0000313" key="4">
    <source>
        <dbReference type="Proteomes" id="UP000254573"/>
    </source>
</evidence>
<feature type="transmembrane region" description="Helical" evidence="1">
    <location>
        <begin position="331"/>
        <end position="350"/>
    </location>
</feature>
<protein>
    <submittedName>
        <fullName evidence="3">Histidine kinase</fullName>
    </submittedName>
    <submittedName>
        <fullName evidence="2">Predicted membrane protein</fullName>
    </submittedName>
</protein>
<name>A0A378YNF1_9BURK</name>
<feature type="transmembrane region" description="Helical" evidence="1">
    <location>
        <begin position="394"/>
        <end position="415"/>
    </location>
</feature>
<feature type="transmembrane region" description="Helical" evidence="1">
    <location>
        <begin position="66"/>
        <end position="85"/>
    </location>
</feature>
<evidence type="ECO:0000256" key="1">
    <source>
        <dbReference type="SAM" id="Phobius"/>
    </source>
</evidence>
<dbReference type="OrthoDB" id="37830at2"/>
<keyword evidence="3" id="KW-0418">Kinase</keyword>
<dbReference type="InterPro" id="IPR031617">
    <property type="entry name" value="PelG"/>
</dbReference>
<accession>A0A378YNF1</accession>
<dbReference type="AlphaFoldDB" id="A0A378YNF1"/>
<keyword evidence="5" id="KW-1185">Reference proteome</keyword>
<keyword evidence="3" id="KW-0808">Transferase</keyword>
<proteinExistence type="predicted"/>
<feature type="transmembrane region" description="Helical" evidence="1">
    <location>
        <begin position="133"/>
        <end position="156"/>
    </location>
</feature>
<feature type="transmembrane region" description="Helical" evidence="1">
    <location>
        <begin position="106"/>
        <end position="127"/>
    </location>
</feature>
<feature type="transmembrane region" description="Helical" evidence="1">
    <location>
        <begin position="189"/>
        <end position="209"/>
    </location>
</feature>
<dbReference type="Proteomes" id="UP000254573">
    <property type="component" value="Unassembled WGS sequence"/>
</dbReference>
<feature type="transmembrane region" description="Helical" evidence="1">
    <location>
        <begin position="273"/>
        <end position="291"/>
    </location>
</feature>
<dbReference type="EMBL" id="UGSG01000001">
    <property type="protein sequence ID" value="SUA78100.1"/>
    <property type="molecule type" value="Genomic_DNA"/>
</dbReference>
<keyword evidence="1" id="KW-0472">Membrane</keyword>
<dbReference type="KEGG" id="ppno:DA70_18510"/>
<feature type="transmembrane region" description="Helical" evidence="1">
    <location>
        <begin position="230"/>
        <end position="253"/>
    </location>
</feature>
<reference evidence="3 5" key="2">
    <citation type="submission" date="2019-08" db="EMBL/GenBank/DDBJ databases">
        <authorList>
            <person name="Peeters C."/>
        </authorList>
    </citation>
    <scope>NUCLEOTIDE SEQUENCE [LARGE SCALE GENOMIC DNA]</scope>
    <source>
        <strain evidence="3 5">LMG 31119</strain>
    </source>
</reference>
<dbReference type="KEGG" id="prb:X636_08315"/>
<feature type="transmembrane region" description="Helical" evidence="1">
    <location>
        <begin position="421"/>
        <end position="441"/>
    </location>
</feature>